<dbReference type="InterPro" id="IPR009839">
    <property type="entry name" value="SseB_N"/>
</dbReference>
<dbReference type="Pfam" id="PF07179">
    <property type="entry name" value="SseB"/>
    <property type="match status" value="1"/>
</dbReference>
<evidence type="ECO:0000313" key="3">
    <source>
        <dbReference type="Proteomes" id="UP000490535"/>
    </source>
</evidence>
<organism evidence="2 3">
    <name type="scientific">Acinetobacter bereziniae</name>
    <name type="common">Acinetobacter genomosp. 10</name>
    <dbReference type="NCBI Taxonomy" id="106648"/>
    <lineage>
        <taxon>Bacteria</taxon>
        <taxon>Pseudomonadati</taxon>
        <taxon>Pseudomonadota</taxon>
        <taxon>Gammaproteobacteria</taxon>
        <taxon>Moraxellales</taxon>
        <taxon>Moraxellaceae</taxon>
        <taxon>Acinetobacter</taxon>
    </lineage>
</organism>
<dbReference type="Proteomes" id="UP000490535">
    <property type="component" value="Unassembled WGS sequence"/>
</dbReference>
<accession>A0A833U9V3</accession>
<gene>
    <name evidence="2" type="ORF">GAK29_04104</name>
</gene>
<name>A0A833U9V3_ACIBZ</name>
<feature type="domain" description="SseB protein N-terminal" evidence="1">
    <location>
        <begin position="14"/>
        <end position="110"/>
    </location>
</feature>
<protein>
    <recommendedName>
        <fullName evidence="1">SseB protein N-terminal domain-containing protein</fullName>
    </recommendedName>
</protein>
<evidence type="ECO:0000259" key="1">
    <source>
        <dbReference type="Pfam" id="PF07179"/>
    </source>
</evidence>
<reference evidence="3" key="1">
    <citation type="journal article" date="2020" name="MBio">
        <title>Horizontal gene transfer to a defensive symbiont with a reduced genome amongst a multipartite beetle microbiome.</title>
        <authorList>
            <person name="Waterworth S.C."/>
            <person name="Florez L.V."/>
            <person name="Rees E.R."/>
            <person name="Hertweck C."/>
            <person name="Kaltenpoth M."/>
            <person name="Kwan J.C."/>
        </authorList>
    </citation>
    <scope>NUCLEOTIDE SEQUENCE [LARGE SCALE GENOMIC DNA]</scope>
</reference>
<evidence type="ECO:0000313" key="2">
    <source>
        <dbReference type="EMBL" id="KAF1018841.1"/>
    </source>
</evidence>
<dbReference type="EMBL" id="WNDP01000160">
    <property type="protein sequence ID" value="KAF1018841.1"/>
    <property type="molecule type" value="Genomic_DNA"/>
</dbReference>
<comment type="caution">
    <text evidence="2">The sequence shown here is derived from an EMBL/GenBank/DDBJ whole genome shotgun (WGS) entry which is preliminary data.</text>
</comment>
<sequence length="125" mass="14304">MSNLQQLFVQTQENYELIPDFIDQLLASEIYCLATQHKDKNVEFRILETADGDQAIPFFIELETIQNDIGTDVEYIALNTRQFFEMTKGATLVLNPTSALSKEFQPEEIKAILEIDQIDSDNLSI</sequence>
<dbReference type="AlphaFoldDB" id="A0A833U9V3"/>
<proteinExistence type="predicted"/>